<accession>A0ABT5F2C4</accession>
<dbReference type="EMBL" id="JAQNDO010000001">
    <property type="protein sequence ID" value="MDC0748249.1"/>
    <property type="molecule type" value="Genomic_DNA"/>
</dbReference>
<evidence type="ECO:0000256" key="2">
    <source>
        <dbReference type="SAM" id="SignalP"/>
    </source>
</evidence>
<evidence type="ECO:0000313" key="4">
    <source>
        <dbReference type="Proteomes" id="UP001221411"/>
    </source>
</evidence>
<dbReference type="RefSeq" id="WP_271927105.1">
    <property type="nucleotide sequence ID" value="NZ_JAQNDO010000001.1"/>
</dbReference>
<evidence type="ECO:0000313" key="3">
    <source>
        <dbReference type="EMBL" id="MDC0748249.1"/>
    </source>
</evidence>
<proteinExistence type="predicted"/>
<dbReference type="Proteomes" id="UP001221411">
    <property type="component" value="Unassembled WGS sequence"/>
</dbReference>
<feature type="region of interest" description="Disordered" evidence="1">
    <location>
        <begin position="36"/>
        <end position="89"/>
    </location>
</feature>
<gene>
    <name evidence="3" type="ORF">POL67_43380</name>
</gene>
<feature type="compositionally biased region" description="Low complexity" evidence="1">
    <location>
        <begin position="36"/>
        <end position="58"/>
    </location>
</feature>
<feature type="compositionally biased region" description="Pro residues" evidence="1">
    <location>
        <begin position="59"/>
        <end position="68"/>
    </location>
</feature>
<evidence type="ECO:0000256" key="1">
    <source>
        <dbReference type="SAM" id="MobiDB-lite"/>
    </source>
</evidence>
<name>A0ABT5F2C4_9BACT</name>
<reference evidence="3 4" key="1">
    <citation type="submission" date="2022-11" db="EMBL/GenBank/DDBJ databases">
        <title>Minimal conservation of predation-associated metabolite biosynthetic gene clusters underscores biosynthetic potential of Myxococcota including descriptions for ten novel species: Archangium lansinium sp. nov., Myxococcus landrumus sp. nov., Nannocystis bai.</title>
        <authorList>
            <person name="Ahearne A."/>
            <person name="Stevens C."/>
            <person name="Dowd S."/>
        </authorList>
    </citation>
    <scope>NUCLEOTIDE SEQUENCE [LARGE SCALE GENOMIC DNA]</scope>
    <source>
        <strain evidence="3 4">RJM3</strain>
    </source>
</reference>
<protein>
    <recommendedName>
        <fullName evidence="5">Lipoprotein</fullName>
    </recommendedName>
</protein>
<keyword evidence="2" id="KW-0732">Signal</keyword>
<feature type="signal peptide" evidence="2">
    <location>
        <begin position="1"/>
        <end position="28"/>
    </location>
</feature>
<sequence>MSNSNLRRALAFSPPFLVLLGFFSFAVAEEAPAPAAAPVPASAAAAPATPPASAAAAPAPAPPEPSAPPLAEWSPPETASDKPTPEEWEKATPLELLRPHEFCTASAVREWLRISCRDPRDEFKGLRVIGGSEKDVSITDFKVKGKSKDFQGKEIDKTFDGLHVVFPVRKEDRRVLSIVNWASCGWKCWYFREDMFVTISELWLPGEERPTIVLH</sequence>
<evidence type="ECO:0008006" key="5">
    <source>
        <dbReference type="Google" id="ProtNLM"/>
    </source>
</evidence>
<organism evidence="3 4">
    <name type="scientific">Polyangium mundeleinium</name>
    <dbReference type="NCBI Taxonomy" id="2995306"/>
    <lineage>
        <taxon>Bacteria</taxon>
        <taxon>Pseudomonadati</taxon>
        <taxon>Myxococcota</taxon>
        <taxon>Polyangia</taxon>
        <taxon>Polyangiales</taxon>
        <taxon>Polyangiaceae</taxon>
        <taxon>Polyangium</taxon>
    </lineage>
</organism>
<comment type="caution">
    <text evidence="3">The sequence shown here is derived from an EMBL/GenBank/DDBJ whole genome shotgun (WGS) entry which is preliminary data.</text>
</comment>
<keyword evidence="4" id="KW-1185">Reference proteome</keyword>
<feature type="chain" id="PRO_5045489363" description="Lipoprotein" evidence="2">
    <location>
        <begin position="29"/>
        <end position="215"/>
    </location>
</feature>
<feature type="compositionally biased region" description="Basic and acidic residues" evidence="1">
    <location>
        <begin position="79"/>
        <end position="89"/>
    </location>
</feature>